<keyword evidence="2" id="KW-1185">Reference proteome</keyword>
<dbReference type="EMBL" id="JAFNEN010006644">
    <property type="protein sequence ID" value="KAG8155764.1"/>
    <property type="molecule type" value="Genomic_DNA"/>
</dbReference>
<name>A0AAV6TCX3_9ARAC</name>
<gene>
    <name evidence="1" type="ORF">JTE90_010328</name>
</gene>
<reference evidence="1 2" key="1">
    <citation type="journal article" date="2022" name="Nat. Ecol. Evol.">
        <title>A masculinizing supergene underlies an exaggerated male reproductive morph in a spider.</title>
        <authorList>
            <person name="Hendrickx F."/>
            <person name="De Corte Z."/>
            <person name="Sonet G."/>
            <person name="Van Belleghem S.M."/>
            <person name="Kostlbacher S."/>
            <person name="Vangestel C."/>
        </authorList>
    </citation>
    <scope>NUCLEOTIDE SEQUENCE [LARGE SCALE GENOMIC DNA]</scope>
    <source>
        <strain evidence="1">W744_W776</strain>
    </source>
</reference>
<accession>A0AAV6TCX3</accession>
<organism evidence="1 2">
    <name type="scientific">Oedothorax gibbosus</name>
    <dbReference type="NCBI Taxonomy" id="931172"/>
    <lineage>
        <taxon>Eukaryota</taxon>
        <taxon>Metazoa</taxon>
        <taxon>Ecdysozoa</taxon>
        <taxon>Arthropoda</taxon>
        <taxon>Chelicerata</taxon>
        <taxon>Arachnida</taxon>
        <taxon>Araneae</taxon>
        <taxon>Araneomorphae</taxon>
        <taxon>Entelegynae</taxon>
        <taxon>Araneoidea</taxon>
        <taxon>Linyphiidae</taxon>
        <taxon>Erigoninae</taxon>
        <taxon>Oedothorax</taxon>
    </lineage>
</organism>
<evidence type="ECO:0000313" key="2">
    <source>
        <dbReference type="Proteomes" id="UP000827092"/>
    </source>
</evidence>
<comment type="caution">
    <text evidence="1">The sequence shown here is derived from an EMBL/GenBank/DDBJ whole genome shotgun (WGS) entry which is preliminary data.</text>
</comment>
<dbReference type="Proteomes" id="UP000827092">
    <property type="component" value="Unassembled WGS sequence"/>
</dbReference>
<protein>
    <submittedName>
        <fullName evidence="1">Uncharacterized protein</fullName>
    </submittedName>
</protein>
<dbReference type="AlphaFoldDB" id="A0AAV6TCX3"/>
<evidence type="ECO:0000313" key="1">
    <source>
        <dbReference type="EMBL" id="KAG8155764.1"/>
    </source>
</evidence>
<sequence>MGAEAPKPKKESFLYERDLGLGVGYPKSPRASPIQPNFTSNVIGKNYLENVPPPRKAFSNKSSIFSASGYCSRSSPN</sequence>
<proteinExistence type="predicted"/>